<dbReference type="RefSeq" id="WP_089915351.1">
    <property type="nucleotide sequence ID" value="NZ_FOBB01000004.1"/>
</dbReference>
<dbReference type="Proteomes" id="UP000198984">
    <property type="component" value="Unassembled WGS sequence"/>
</dbReference>
<name>A0A1H7YE72_9BACT</name>
<dbReference type="EMBL" id="FOBB01000004">
    <property type="protein sequence ID" value="SEM43617.1"/>
    <property type="molecule type" value="Genomic_DNA"/>
</dbReference>
<organism evidence="1 2">
    <name type="scientific">Chitinophaga rupis</name>
    <dbReference type="NCBI Taxonomy" id="573321"/>
    <lineage>
        <taxon>Bacteria</taxon>
        <taxon>Pseudomonadati</taxon>
        <taxon>Bacteroidota</taxon>
        <taxon>Chitinophagia</taxon>
        <taxon>Chitinophagales</taxon>
        <taxon>Chitinophagaceae</taxon>
        <taxon>Chitinophaga</taxon>
    </lineage>
</organism>
<dbReference type="OrthoDB" id="1433240at2"/>
<keyword evidence="2" id="KW-1185">Reference proteome</keyword>
<accession>A0A1H7YE72</accession>
<dbReference type="AlphaFoldDB" id="A0A1H7YE72"/>
<proteinExistence type="predicted"/>
<evidence type="ECO:0000313" key="1">
    <source>
        <dbReference type="EMBL" id="SEM43617.1"/>
    </source>
</evidence>
<evidence type="ECO:0000313" key="2">
    <source>
        <dbReference type="Proteomes" id="UP000198984"/>
    </source>
</evidence>
<protein>
    <submittedName>
        <fullName evidence="1">Uncharacterized protein</fullName>
    </submittedName>
</protein>
<gene>
    <name evidence="1" type="ORF">SAMN04488505_104395</name>
</gene>
<reference evidence="1 2" key="1">
    <citation type="submission" date="2016-10" db="EMBL/GenBank/DDBJ databases">
        <authorList>
            <person name="de Groot N.N."/>
        </authorList>
    </citation>
    <scope>NUCLEOTIDE SEQUENCE [LARGE SCALE GENOMIC DNA]</scope>
    <source>
        <strain evidence="1 2">DSM 21039</strain>
    </source>
</reference>
<sequence>MKKMLPLLLLLLSIHGIQCKKDHNTPAVVKNLHAQCPDCEIEICSYNKDMIYGLTILAMDAGTTLYNGKGEKIGECNYAWGPVDSLCKQLDGCRVIYRPKNFMELPVVDKYGLDD</sequence>